<dbReference type="EMBL" id="JAUJFL010000001">
    <property type="protein sequence ID" value="KAK2615907.1"/>
    <property type="molecule type" value="Genomic_DNA"/>
</dbReference>
<dbReference type="Proteomes" id="UP001265746">
    <property type="component" value="Unassembled WGS sequence"/>
</dbReference>
<name>A0AAD9SUJ4_PHOAM</name>
<accession>A0AAD9SUJ4</accession>
<dbReference type="PANTHER" id="PTHR24148:SF73">
    <property type="entry name" value="HET DOMAIN PROTEIN (AFU_ORTHOLOGUE AFUA_8G01020)"/>
    <property type="match status" value="1"/>
</dbReference>
<dbReference type="InterPro" id="IPR052895">
    <property type="entry name" value="HetReg/Transcr_Mod"/>
</dbReference>
<dbReference type="PANTHER" id="PTHR24148">
    <property type="entry name" value="ANKYRIN REPEAT DOMAIN-CONTAINING PROTEIN 39 HOMOLOG-RELATED"/>
    <property type="match status" value="1"/>
</dbReference>
<sequence length="613" mass="69436">MAQNRQLYTTLSIPLREIRLLQILPDSDPTSLQCELSVHRLDESEVVHYTALSYFWGQEDPAGRCKIVLNGYIKSVTPNLLLALQSFHELGDVSYLWADAICIQQSDSKEKMSQLSIMGDIYARATKTVIWMGPKEEDSDRAMDLVANLQQGDLAVPQLDTEMTRGLLAVTKLLHRPWWKRMWVVQEAFLSQNPIARCGTREVPFPRFVFLKKQSDEAYWSMQVKWRGITLFERVPFTSCLSNWDVTRAELNSTWRSSLFSWIISMSDKFEATELRDKVFALLGLVCEEDRAVIRPCTEDEKPLQEILIDVVLQSVRSEGLMFLSVVEPEDMKPSNLELPSWTPCLLGGQSTQNLIGYKPHFGANSDANHDAWEKLFLASELLLFDSESEFSQDRDDKLIFLGGCAVDEVTYTDPMPRVMEYRGPDDLVAAKRKAERVRATIDTIQKWELVALEPSISPTHASDDAHGGREEAFWRTLACDGSATRIRPLPPDCGHRFKAFMGRCPPPGRDVLIDETLQDDWVREYAVPVVAKTMHRSFILTREGRMGLAVQGVAVGDLIIIAKRCNVPLIIRRRPDQGFKFIGDAYVHGIMDGQAVTQAAKQGLGMELFCLK</sequence>
<evidence type="ECO:0000313" key="3">
    <source>
        <dbReference type="Proteomes" id="UP001265746"/>
    </source>
</evidence>
<protein>
    <recommendedName>
        <fullName evidence="1">Heterokaryon incompatibility domain-containing protein</fullName>
    </recommendedName>
</protein>
<dbReference type="AlphaFoldDB" id="A0AAD9SUJ4"/>
<evidence type="ECO:0000259" key="1">
    <source>
        <dbReference type="Pfam" id="PF06985"/>
    </source>
</evidence>
<organism evidence="2 3">
    <name type="scientific">Phomopsis amygdali</name>
    <name type="common">Fusicoccum amygdali</name>
    <dbReference type="NCBI Taxonomy" id="1214568"/>
    <lineage>
        <taxon>Eukaryota</taxon>
        <taxon>Fungi</taxon>
        <taxon>Dikarya</taxon>
        <taxon>Ascomycota</taxon>
        <taxon>Pezizomycotina</taxon>
        <taxon>Sordariomycetes</taxon>
        <taxon>Sordariomycetidae</taxon>
        <taxon>Diaporthales</taxon>
        <taxon>Diaporthaceae</taxon>
        <taxon>Diaporthe</taxon>
    </lineage>
</organism>
<feature type="domain" description="Heterokaryon incompatibility" evidence="1">
    <location>
        <begin position="49"/>
        <end position="187"/>
    </location>
</feature>
<proteinExistence type="predicted"/>
<dbReference type="Pfam" id="PF06985">
    <property type="entry name" value="HET"/>
    <property type="match status" value="1"/>
</dbReference>
<dbReference type="InterPro" id="IPR010730">
    <property type="entry name" value="HET"/>
</dbReference>
<evidence type="ECO:0000313" key="2">
    <source>
        <dbReference type="EMBL" id="KAK2615907.1"/>
    </source>
</evidence>
<gene>
    <name evidence="2" type="ORF">N8I77_002629</name>
</gene>
<comment type="caution">
    <text evidence="2">The sequence shown here is derived from an EMBL/GenBank/DDBJ whole genome shotgun (WGS) entry which is preliminary data.</text>
</comment>
<keyword evidence="3" id="KW-1185">Reference proteome</keyword>
<reference evidence="2" key="1">
    <citation type="submission" date="2023-06" db="EMBL/GenBank/DDBJ databases">
        <authorList>
            <person name="Noh H."/>
        </authorList>
    </citation>
    <scope>NUCLEOTIDE SEQUENCE</scope>
    <source>
        <strain evidence="2">DUCC20226</strain>
    </source>
</reference>
<dbReference type="Pfam" id="PF26639">
    <property type="entry name" value="Het-6_barrel"/>
    <property type="match status" value="1"/>
</dbReference>